<protein>
    <submittedName>
        <fullName evidence="3">Class E sortase</fullName>
    </submittedName>
</protein>
<evidence type="ECO:0000313" key="4">
    <source>
        <dbReference type="Proteomes" id="UP000294194"/>
    </source>
</evidence>
<dbReference type="Gene3D" id="2.40.260.10">
    <property type="entry name" value="Sortase"/>
    <property type="match status" value="1"/>
</dbReference>
<keyword evidence="2" id="KW-0472">Membrane</keyword>
<keyword evidence="1" id="KW-0378">Hydrolase</keyword>
<evidence type="ECO:0000313" key="3">
    <source>
        <dbReference type="EMBL" id="TBN57019.1"/>
    </source>
</evidence>
<comment type="caution">
    <text evidence="3">The sequence shown here is derived from an EMBL/GenBank/DDBJ whole genome shotgun (WGS) entry which is preliminary data.</text>
</comment>
<evidence type="ECO:0000256" key="1">
    <source>
        <dbReference type="ARBA" id="ARBA00022801"/>
    </source>
</evidence>
<feature type="transmembrane region" description="Helical" evidence="2">
    <location>
        <begin position="247"/>
        <end position="267"/>
    </location>
</feature>
<dbReference type="Proteomes" id="UP000294194">
    <property type="component" value="Unassembled WGS sequence"/>
</dbReference>
<dbReference type="InterPro" id="IPR005754">
    <property type="entry name" value="Sortase"/>
</dbReference>
<organism evidence="3 4">
    <name type="scientific">Glaciihabitans arcticus</name>
    <dbReference type="NCBI Taxonomy" id="2668039"/>
    <lineage>
        <taxon>Bacteria</taxon>
        <taxon>Bacillati</taxon>
        <taxon>Actinomycetota</taxon>
        <taxon>Actinomycetes</taxon>
        <taxon>Micrococcales</taxon>
        <taxon>Microbacteriaceae</taxon>
        <taxon>Glaciihabitans</taxon>
    </lineage>
</organism>
<feature type="transmembrane region" description="Helical" evidence="2">
    <location>
        <begin position="29"/>
        <end position="50"/>
    </location>
</feature>
<evidence type="ECO:0000256" key="2">
    <source>
        <dbReference type="SAM" id="Phobius"/>
    </source>
</evidence>
<feature type="transmembrane region" description="Helical" evidence="2">
    <location>
        <begin position="279"/>
        <end position="300"/>
    </location>
</feature>
<keyword evidence="2" id="KW-1133">Transmembrane helix</keyword>
<name>A0A4V2JEU9_9MICO</name>
<dbReference type="Pfam" id="PF04203">
    <property type="entry name" value="Sortase"/>
    <property type="match status" value="1"/>
</dbReference>
<dbReference type="GO" id="GO:0016787">
    <property type="term" value="F:hydrolase activity"/>
    <property type="evidence" value="ECO:0007669"/>
    <property type="project" value="UniProtKB-KW"/>
</dbReference>
<reference evidence="4" key="1">
    <citation type="submission" date="2019-02" db="EMBL/GenBank/DDBJ databases">
        <title>Glaciihabitans arcticus sp. nov., a psychrotolerant bacterium isolated from polar soil.</title>
        <authorList>
            <person name="Dahal R.H."/>
        </authorList>
    </citation>
    <scope>NUCLEOTIDE SEQUENCE [LARGE SCALE GENOMIC DNA]</scope>
    <source>
        <strain evidence="4">RP-3-7</strain>
    </source>
</reference>
<dbReference type="InterPro" id="IPR023365">
    <property type="entry name" value="Sortase_dom-sf"/>
</dbReference>
<dbReference type="RefSeq" id="WP_130981130.1">
    <property type="nucleotide sequence ID" value="NZ_SISG01000001.1"/>
</dbReference>
<keyword evidence="2" id="KW-0812">Transmembrane</keyword>
<gene>
    <name evidence="3" type="ORF">EYE40_06180</name>
</gene>
<dbReference type="EMBL" id="SISG01000001">
    <property type="protein sequence ID" value="TBN57019.1"/>
    <property type="molecule type" value="Genomic_DNA"/>
</dbReference>
<dbReference type="AlphaFoldDB" id="A0A4V2JEU9"/>
<keyword evidence="4" id="KW-1185">Reference proteome</keyword>
<sequence>MTMTPIDAADASPVSRSLPRLGEPARFRVAGTAAVVIGALLFGFFVQYVGVSQLSYARDQQVALDAFRYELANATAPVGQVGPNSKLLEIGTPVALLEIPVIRMREVVLEGTTSSTTVSGPAHRRDTPLPGQAGASVVYGRQASYGAPFRSLSVLRAGDKIIATTGQGEATYRVTGVRYTGDELPEPMTSGGGRLTLVSASGVPFIPDSIIRVDAKLTSEAQPSPGKVIGYAALDANELTMEGDAGGWPLLVIGLIALFVTLALFTVSRRFWGRWQTWIVAVPVLMALGSFSAQQVAVLLPNVI</sequence>
<accession>A0A4V2JEU9</accession>
<dbReference type="SUPFAM" id="SSF63817">
    <property type="entry name" value="Sortase"/>
    <property type="match status" value="1"/>
</dbReference>
<proteinExistence type="predicted"/>